<dbReference type="PANTHER" id="PTHR22749">
    <property type="entry name" value="RIBOFLAVIN KINASE/FMN ADENYLYLTRANSFERASE"/>
    <property type="match status" value="1"/>
</dbReference>
<dbReference type="RefSeq" id="WP_090850191.1">
    <property type="nucleotide sequence ID" value="NZ_FNJU01000002.1"/>
</dbReference>
<evidence type="ECO:0000256" key="8">
    <source>
        <dbReference type="ARBA" id="ARBA00022777"/>
    </source>
</evidence>
<dbReference type="GO" id="GO:0003919">
    <property type="term" value="F:FMN adenylyltransferase activity"/>
    <property type="evidence" value="ECO:0007669"/>
    <property type="project" value="UniProtKB-UniRule"/>
</dbReference>
<dbReference type="NCBIfam" id="TIGR00125">
    <property type="entry name" value="cyt_tran_rel"/>
    <property type="match status" value="1"/>
</dbReference>
<dbReference type="SMART" id="SM00904">
    <property type="entry name" value="Flavokinase"/>
    <property type="match status" value="1"/>
</dbReference>
<keyword evidence="4 14" id="KW-0288">FMN</keyword>
<dbReference type="Pfam" id="PF06574">
    <property type="entry name" value="FAD_syn"/>
    <property type="match status" value="1"/>
</dbReference>
<comment type="catalytic activity">
    <reaction evidence="12 14">
        <text>riboflavin + ATP = FMN + ADP + H(+)</text>
        <dbReference type="Rhea" id="RHEA:14357"/>
        <dbReference type="ChEBI" id="CHEBI:15378"/>
        <dbReference type="ChEBI" id="CHEBI:30616"/>
        <dbReference type="ChEBI" id="CHEBI:57986"/>
        <dbReference type="ChEBI" id="CHEBI:58210"/>
        <dbReference type="ChEBI" id="CHEBI:456216"/>
        <dbReference type="EC" id="2.7.1.26"/>
    </reaction>
</comment>
<evidence type="ECO:0000256" key="13">
    <source>
        <dbReference type="ARBA" id="ARBA00049494"/>
    </source>
</evidence>
<reference evidence="17" key="1">
    <citation type="submission" date="2016-10" db="EMBL/GenBank/DDBJ databases">
        <authorList>
            <person name="Varghese N."/>
            <person name="Submissions S."/>
        </authorList>
    </citation>
    <scope>NUCLEOTIDE SEQUENCE [LARGE SCALE GENOMIC DNA]</scope>
    <source>
        <strain evidence="17">IBRC-M10078</strain>
    </source>
</reference>
<dbReference type="InterPro" id="IPR014729">
    <property type="entry name" value="Rossmann-like_a/b/a_fold"/>
</dbReference>
<gene>
    <name evidence="16" type="ORF">SAMN05216565_10234</name>
</gene>
<dbReference type="STRING" id="930152.SAMN05216565_10234"/>
<dbReference type="SUPFAM" id="SSF82114">
    <property type="entry name" value="Riboflavin kinase-like"/>
    <property type="match status" value="1"/>
</dbReference>
<evidence type="ECO:0000256" key="14">
    <source>
        <dbReference type="PIRNR" id="PIRNR004491"/>
    </source>
</evidence>
<comment type="similarity">
    <text evidence="14">Belongs to the ribF family.</text>
</comment>
<evidence type="ECO:0000256" key="9">
    <source>
        <dbReference type="ARBA" id="ARBA00022827"/>
    </source>
</evidence>
<feature type="domain" description="Riboflavin kinase" evidence="15">
    <location>
        <begin position="186"/>
        <end position="312"/>
    </location>
</feature>
<dbReference type="EC" id="2.7.1.26" evidence="14"/>
<evidence type="ECO:0000256" key="4">
    <source>
        <dbReference type="ARBA" id="ARBA00022643"/>
    </source>
</evidence>
<dbReference type="InterPro" id="IPR015865">
    <property type="entry name" value="Riboflavin_kinase_bac/euk"/>
</dbReference>
<evidence type="ECO:0000313" key="17">
    <source>
        <dbReference type="Proteomes" id="UP000199159"/>
    </source>
</evidence>
<dbReference type="EC" id="2.7.7.2" evidence="14"/>
<dbReference type="GO" id="GO:0009231">
    <property type="term" value="P:riboflavin biosynthetic process"/>
    <property type="evidence" value="ECO:0007669"/>
    <property type="project" value="InterPro"/>
</dbReference>
<keyword evidence="6 14" id="KW-0548">Nucleotidyltransferase</keyword>
<evidence type="ECO:0000256" key="7">
    <source>
        <dbReference type="ARBA" id="ARBA00022741"/>
    </source>
</evidence>
<dbReference type="Proteomes" id="UP000199159">
    <property type="component" value="Unassembled WGS sequence"/>
</dbReference>
<accession>A0A1H0R3Y4</accession>
<proteinExistence type="inferred from homology"/>
<dbReference type="PIRSF" id="PIRSF004491">
    <property type="entry name" value="FAD_Synth"/>
    <property type="match status" value="1"/>
</dbReference>
<name>A0A1H0R3Y4_9BACI</name>
<organism evidence="16 17">
    <name type="scientific">Litchfieldia salsa</name>
    <dbReference type="NCBI Taxonomy" id="930152"/>
    <lineage>
        <taxon>Bacteria</taxon>
        <taxon>Bacillati</taxon>
        <taxon>Bacillota</taxon>
        <taxon>Bacilli</taxon>
        <taxon>Bacillales</taxon>
        <taxon>Bacillaceae</taxon>
        <taxon>Litchfieldia</taxon>
    </lineage>
</organism>
<evidence type="ECO:0000256" key="12">
    <source>
        <dbReference type="ARBA" id="ARBA00047880"/>
    </source>
</evidence>
<evidence type="ECO:0000256" key="10">
    <source>
        <dbReference type="ARBA" id="ARBA00022840"/>
    </source>
</evidence>
<evidence type="ECO:0000256" key="6">
    <source>
        <dbReference type="ARBA" id="ARBA00022695"/>
    </source>
</evidence>
<dbReference type="UniPathway" id="UPA00276">
    <property type="reaction ID" value="UER00406"/>
</dbReference>
<dbReference type="Gene3D" id="3.40.50.620">
    <property type="entry name" value="HUPs"/>
    <property type="match status" value="1"/>
</dbReference>
<evidence type="ECO:0000256" key="3">
    <source>
        <dbReference type="ARBA" id="ARBA00022630"/>
    </source>
</evidence>
<dbReference type="Gene3D" id="2.40.30.30">
    <property type="entry name" value="Riboflavin kinase-like"/>
    <property type="match status" value="1"/>
</dbReference>
<keyword evidence="11" id="KW-0511">Multifunctional enzyme</keyword>
<evidence type="ECO:0000256" key="1">
    <source>
        <dbReference type="ARBA" id="ARBA00004726"/>
    </source>
</evidence>
<dbReference type="OrthoDB" id="9803667at2"/>
<dbReference type="AlphaFoldDB" id="A0A1H0R3Y4"/>
<protein>
    <recommendedName>
        <fullName evidence="14">Riboflavin biosynthesis protein</fullName>
    </recommendedName>
    <domain>
        <recommendedName>
            <fullName evidence="14">Riboflavin kinase</fullName>
            <ecNumber evidence="14">2.7.1.26</ecNumber>
        </recommendedName>
        <alternativeName>
            <fullName evidence="14">Flavokinase</fullName>
        </alternativeName>
    </domain>
    <domain>
        <recommendedName>
            <fullName evidence="14">FMN adenylyltransferase</fullName>
            <ecNumber evidence="14">2.7.7.2</ecNumber>
        </recommendedName>
        <alternativeName>
            <fullName evidence="14">FAD pyrophosphorylase</fullName>
        </alternativeName>
        <alternativeName>
            <fullName evidence="14">FAD synthase</fullName>
        </alternativeName>
    </domain>
</protein>
<keyword evidence="5 14" id="KW-0808">Transferase</keyword>
<comment type="catalytic activity">
    <reaction evidence="13 14">
        <text>FMN + ATP + H(+) = FAD + diphosphate</text>
        <dbReference type="Rhea" id="RHEA:17237"/>
        <dbReference type="ChEBI" id="CHEBI:15378"/>
        <dbReference type="ChEBI" id="CHEBI:30616"/>
        <dbReference type="ChEBI" id="CHEBI:33019"/>
        <dbReference type="ChEBI" id="CHEBI:57692"/>
        <dbReference type="ChEBI" id="CHEBI:58210"/>
        <dbReference type="EC" id="2.7.7.2"/>
    </reaction>
</comment>
<dbReference type="InterPro" id="IPR004821">
    <property type="entry name" value="Cyt_trans-like"/>
</dbReference>
<dbReference type="PANTHER" id="PTHR22749:SF6">
    <property type="entry name" value="RIBOFLAVIN KINASE"/>
    <property type="match status" value="1"/>
</dbReference>
<evidence type="ECO:0000259" key="15">
    <source>
        <dbReference type="SMART" id="SM00904"/>
    </source>
</evidence>
<dbReference type="EMBL" id="FNJU01000002">
    <property type="protein sequence ID" value="SDP24243.1"/>
    <property type="molecule type" value="Genomic_DNA"/>
</dbReference>
<dbReference type="GO" id="GO:0006747">
    <property type="term" value="P:FAD biosynthetic process"/>
    <property type="evidence" value="ECO:0007669"/>
    <property type="project" value="UniProtKB-UniRule"/>
</dbReference>
<dbReference type="FunFam" id="2.40.30.30:FF:000004">
    <property type="entry name" value="Riboflavin biosynthesis protein"/>
    <property type="match status" value="1"/>
</dbReference>
<comment type="pathway">
    <text evidence="1 14">Cofactor biosynthesis; FAD biosynthesis; FAD from FMN: step 1/1.</text>
</comment>
<dbReference type="UniPathway" id="UPA00277">
    <property type="reaction ID" value="UER00407"/>
</dbReference>
<keyword evidence="3 14" id="KW-0285">Flavoprotein</keyword>
<evidence type="ECO:0000256" key="5">
    <source>
        <dbReference type="ARBA" id="ARBA00022679"/>
    </source>
</evidence>
<dbReference type="NCBIfam" id="NF004161">
    <property type="entry name" value="PRK05627.1-4"/>
    <property type="match status" value="1"/>
</dbReference>
<dbReference type="InterPro" id="IPR002606">
    <property type="entry name" value="Riboflavin_kinase_bac"/>
</dbReference>
<keyword evidence="9 14" id="KW-0274">FAD</keyword>
<keyword evidence="8 14" id="KW-0418">Kinase</keyword>
<dbReference type="GO" id="GO:0009398">
    <property type="term" value="P:FMN biosynthetic process"/>
    <property type="evidence" value="ECO:0007669"/>
    <property type="project" value="UniProtKB-UniRule"/>
</dbReference>
<dbReference type="GO" id="GO:0005524">
    <property type="term" value="F:ATP binding"/>
    <property type="evidence" value="ECO:0007669"/>
    <property type="project" value="UniProtKB-UniRule"/>
</dbReference>
<evidence type="ECO:0000256" key="2">
    <source>
        <dbReference type="ARBA" id="ARBA00005201"/>
    </source>
</evidence>
<dbReference type="GO" id="GO:0008531">
    <property type="term" value="F:riboflavin kinase activity"/>
    <property type="evidence" value="ECO:0007669"/>
    <property type="project" value="UniProtKB-UniRule"/>
</dbReference>
<keyword evidence="7 14" id="KW-0547">Nucleotide-binding</keyword>
<keyword evidence="10 14" id="KW-0067">ATP-binding</keyword>
<sequence length="322" mass="37358">MKIIRIRHPHQLKKEELPETSLALGYFDGVHLGHQQVIKTAIEKAKSEGYESAVMTFDPHPSVVLGRDKKINYYLTPLEEKQQLIADLGVERLYIVEFTQEFANLLPQEFVDQYIIELNVKHICAGFDFSYGKMGKGSMETMPFHSRNEFTQTTINKQTVFDEVKISSSFIRELVNKGEVEKLPFLLARPYSFRGVVVDGDKRGRTIGFPTANIRPNSDYLIPTTGVYAVKIRVNSTWYNGVCNIGYKPTFNHDEKVQSIEVHIFNFSEMIYGEEVIVEWYKRIRAEKKFNNITDLIKRIEQDKDEAITYFEKIREETCFLS</sequence>
<dbReference type="NCBIfam" id="NF004162">
    <property type="entry name" value="PRK05627.1-5"/>
    <property type="match status" value="1"/>
</dbReference>
<dbReference type="InterPro" id="IPR023468">
    <property type="entry name" value="Riboflavin_kinase"/>
</dbReference>
<comment type="pathway">
    <text evidence="2 14">Cofactor biosynthesis; FMN biosynthesis; FMN from riboflavin (ATP route): step 1/1.</text>
</comment>
<dbReference type="CDD" id="cd02064">
    <property type="entry name" value="FAD_synthetase_N"/>
    <property type="match status" value="1"/>
</dbReference>
<dbReference type="Pfam" id="PF01687">
    <property type="entry name" value="Flavokinase"/>
    <property type="match status" value="1"/>
</dbReference>
<evidence type="ECO:0000256" key="11">
    <source>
        <dbReference type="ARBA" id="ARBA00023268"/>
    </source>
</evidence>
<dbReference type="SUPFAM" id="SSF52374">
    <property type="entry name" value="Nucleotidylyl transferase"/>
    <property type="match status" value="1"/>
</dbReference>
<dbReference type="InterPro" id="IPR023465">
    <property type="entry name" value="Riboflavin_kinase_dom_sf"/>
</dbReference>
<dbReference type="FunFam" id="3.40.50.620:FF:000021">
    <property type="entry name" value="Riboflavin biosynthesis protein"/>
    <property type="match status" value="1"/>
</dbReference>
<keyword evidence="17" id="KW-1185">Reference proteome</keyword>
<evidence type="ECO:0000313" key="16">
    <source>
        <dbReference type="EMBL" id="SDP24243.1"/>
    </source>
</evidence>
<dbReference type="InterPro" id="IPR015864">
    <property type="entry name" value="FAD_synthase"/>
</dbReference>
<dbReference type="NCBIfam" id="TIGR00083">
    <property type="entry name" value="ribF"/>
    <property type="match status" value="1"/>
</dbReference>